<keyword evidence="8" id="KW-1133">Transmembrane helix</keyword>
<evidence type="ECO:0000259" key="9">
    <source>
        <dbReference type="Pfam" id="PF00557"/>
    </source>
</evidence>
<dbReference type="PANTHER" id="PTHR43330:SF27">
    <property type="entry name" value="METHIONINE AMINOPEPTIDASE"/>
    <property type="match status" value="1"/>
</dbReference>
<evidence type="ECO:0000256" key="8">
    <source>
        <dbReference type="SAM" id="Phobius"/>
    </source>
</evidence>
<gene>
    <name evidence="6" type="primary">map</name>
    <name evidence="10" type="ORF">A3D99_02550</name>
</gene>
<evidence type="ECO:0000256" key="6">
    <source>
        <dbReference type="HAMAP-Rule" id="MF_01974"/>
    </source>
</evidence>
<keyword evidence="8" id="KW-0472">Membrane</keyword>
<feature type="binding site" evidence="6">
    <location>
        <position position="107"/>
    </location>
    <ligand>
        <name>a divalent metal cation</name>
        <dbReference type="ChEBI" id="CHEBI:60240"/>
        <label>2</label>
        <note>catalytic</note>
    </ligand>
</feature>
<dbReference type="InterPro" id="IPR002467">
    <property type="entry name" value="Pept_M24A_MAP1"/>
</dbReference>
<feature type="domain" description="Peptidase M24" evidence="9">
    <location>
        <begin position="13"/>
        <end position="241"/>
    </location>
</feature>
<feature type="binding site" evidence="6">
    <location>
        <position position="203"/>
    </location>
    <ligand>
        <name>a divalent metal cation</name>
        <dbReference type="ChEBI" id="CHEBI:60240"/>
        <label>2</label>
        <note>catalytic</note>
    </ligand>
</feature>
<dbReference type="GO" id="GO:0006508">
    <property type="term" value="P:proteolysis"/>
    <property type="evidence" value="ECO:0007669"/>
    <property type="project" value="UniProtKB-KW"/>
</dbReference>
<evidence type="ECO:0000256" key="3">
    <source>
        <dbReference type="ARBA" id="ARBA00022670"/>
    </source>
</evidence>
<feature type="binding site" evidence="6">
    <location>
        <position position="79"/>
    </location>
    <ligand>
        <name>substrate</name>
    </ligand>
</feature>
<feature type="binding site" evidence="6">
    <location>
        <position position="234"/>
    </location>
    <ligand>
        <name>a divalent metal cation</name>
        <dbReference type="ChEBI" id="CHEBI:60240"/>
        <label>1</label>
    </ligand>
</feature>
<dbReference type="HAMAP" id="MF_01974">
    <property type="entry name" value="MetAP_1"/>
    <property type="match status" value="1"/>
</dbReference>
<dbReference type="InterPro" id="IPR036005">
    <property type="entry name" value="Creatinase/aminopeptidase-like"/>
</dbReference>
<feature type="binding site" evidence="6">
    <location>
        <position position="107"/>
    </location>
    <ligand>
        <name>a divalent metal cation</name>
        <dbReference type="ChEBI" id="CHEBI:60240"/>
        <label>1</label>
    </ligand>
</feature>
<proteinExistence type="inferred from homology"/>
<organism evidence="10 11">
    <name type="scientific">Candidatus Andersenbacteria bacterium RIFCSPHIGHO2_12_FULL_45_11</name>
    <dbReference type="NCBI Taxonomy" id="1797281"/>
    <lineage>
        <taxon>Bacteria</taxon>
        <taxon>Candidatus Anderseniibacteriota</taxon>
    </lineage>
</organism>
<keyword evidence="4 6" id="KW-0479">Metal-binding</keyword>
<dbReference type="CDD" id="cd01086">
    <property type="entry name" value="MetAP1"/>
    <property type="match status" value="1"/>
</dbReference>
<dbReference type="InterPro" id="IPR001714">
    <property type="entry name" value="Pept_M24_MAP"/>
</dbReference>
<feature type="binding site" evidence="6">
    <location>
        <position position="96"/>
    </location>
    <ligand>
        <name>a divalent metal cation</name>
        <dbReference type="ChEBI" id="CHEBI:60240"/>
        <label>1</label>
    </ligand>
</feature>
<dbReference type="GO" id="GO:0070006">
    <property type="term" value="F:metalloaminopeptidase activity"/>
    <property type="evidence" value="ECO:0007669"/>
    <property type="project" value="UniProtKB-UniRule"/>
</dbReference>
<dbReference type="Proteomes" id="UP000177528">
    <property type="component" value="Unassembled WGS sequence"/>
</dbReference>
<name>A0A1G1X2X3_9BACT</name>
<feature type="binding site" evidence="6">
    <location>
        <position position="234"/>
    </location>
    <ligand>
        <name>a divalent metal cation</name>
        <dbReference type="ChEBI" id="CHEBI:60240"/>
        <label>2</label>
        <note>catalytic</note>
    </ligand>
</feature>
<sequence>MIRKKTQEEIQRLAAAGHVLGGILDVLVATAAVGVTGNQLNTIAEKMIADAGAQPVFKGYGEPPFPASICISINQQVVHGIPNNVPFQEGDIVSIDAGLSLGGMIVDSARTVGVGAITDEYVRLLAVTKQALVVGIAQALPGSPVGNIGHAIQEYVEGEGFEVVRKLVGHGVGFELHEEPQVPNFGLAGLGPVLQEGMVIAIEPMVTIGSPDVDTADDGWGIVAISGKSAAHEEHTIAITKSGPVILTA</sequence>
<comment type="caution">
    <text evidence="10">The sequence shown here is derived from an EMBL/GenBank/DDBJ whole genome shotgun (WGS) entry which is preliminary data.</text>
</comment>
<dbReference type="SUPFAM" id="SSF55920">
    <property type="entry name" value="Creatinase/aminopeptidase"/>
    <property type="match status" value="1"/>
</dbReference>
<dbReference type="NCBIfam" id="TIGR00500">
    <property type="entry name" value="met_pdase_I"/>
    <property type="match status" value="1"/>
</dbReference>
<dbReference type="EMBL" id="MHHR01000014">
    <property type="protein sequence ID" value="OGY34369.1"/>
    <property type="molecule type" value="Genomic_DNA"/>
</dbReference>
<evidence type="ECO:0000256" key="1">
    <source>
        <dbReference type="ARBA" id="ARBA00002521"/>
    </source>
</evidence>
<feature type="binding site" evidence="6">
    <location>
        <position position="170"/>
    </location>
    <ligand>
        <name>a divalent metal cation</name>
        <dbReference type="ChEBI" id="CHEBI:60240"/>
        <label>2</label>
        <note>catalytic</note>
    </ligand>
</feature>
<accession>A0A1G1X2X3</accession>
<dbReference type="EC" id="3.4.11.18" evidence="6 7"/>
<comment type="function">
    <text evidence="1 6">Removes the N-terminal methionine from nascent proteins. The N-terminal methionine is often cleaved when the second residue in the primary sequence is small and uncharged (Met-Ala-, Cys, Gly, Pro, Ser, Thr, or Val). Requires deformylation of the N(alpha)-formylated initiator methionine before it can be hydrolyzed.</text>
</comment>
<reference evidence="10 11" key="1">
    <citation type="journal article" date="2016" name="Nat. Commun.">
        <title>Thousands of microbial genomes shed light on interconnected biogeochemical processes in an aquifer system.</title>
        <authorList>
            <person name="Anantharaman K."/>
            <person name="Brown C.T."/>
            <person name="Hug L.A."/>
            <person name="Sharon I."/>
            <person name="Castelle C.J."/>
            <person name="Probst A.J."/>
            <person name="Thomas B.C."/>
            <person name="Singh A."/>
            <person name="Wilkins M.J."/>
            <person name="Karaoz U."/>
            <person name="Brodie E.L."/>
            <person name="Williams K.H."/>
            <person name="Hubbard S.S."/>
            <person name="Banfield J.F."/>
        </authorList>
    </citation>
    <scope>NUCLEOTIDE SEQUENCE [LARGE SCALE GENOMIC DNA]</scope>
</reference>
<dbReference type="InterPro" id="IPR000994">
    <property type="entry name" value="Pept_M24"/>
</dbReference>
<dbReference type="GO" id="GO:0004239">
    <property type="term" value="F:initiator methionyl aminopeptidase activity"/>
    <property type="evidence" value="ECO:0007669"/>
    <property type="project" value="UniProtKB-UniRule"/>
</dbReference>
<dbReference type="PANTHER" id="PTHR43330">
    <property type="entry name" value="METHIONINE AMINOPEPTIDASE"/>
    <property type="match status" value="1"/>
</dbReference>
<dbReference type="Gene3D" id="3.90.230.10">
    <property type="entry name" value="Creatinase/methionine aminopeptidase superfamily"/>
    <property type="match status" value="1"/>
</dbReference>
<dbReference type="Pfam" id="PF00557">
    <property type="entry name" value="Peptidase_M24"/>
    <property type="match status" value="1"/>
</dbReference>
<dbReference type="GO" id="GO:0005829">
    <property type="term" value="C:cytosol"/>
    <property type="evidence" value="ECO:0007669"/>
    <property type="project" value="TreeGrafter"/>
</dbReference>
<protein>
    <recommendedName>
        <fullName evidence="6 7">Methionine aminopeptidase</fullName>
        <shortName evidence="6">MAP</shortName>
        <shortName evidence="6">MetAP</shortName>
        <ecNumber evidence="6 7">3.4.11.18</ecNumber>
    </recommendedName>
    <alternativeName>
        <fullName evidence="6">Peptidase M</fullName>
    </alternativeName>
</protein>
<comment type="similarity">
    <text evidence="6">Belongs to the peptidase M24A family. Methionine aminopeptidase type 1 subfamily.</text>
</comment>
<comment type="subunit">
    <text evidence="6">Monomer.</text>
</comment>
<dbReference type="PRINTS" id="PR00599">
    <property type="entry name" value="MAPEPTIDASE"/>
</dbReference>
<feature type="transmembrane region" description="Helical" evidence="8">
    <location>
        <begin position="12"/>
        <end position="35"/>
    </location>
</feature>
<evidence type="ECO:0000256" key="5">
    <source>
        <dbReference type="ARBA" id="ARBA00022801"/>
    </source>
</evidence>
<keyword evidence="5 6" id="KW-0378">Hydrolase</keyword>
<keyword evidence="8" id="KW-0812">Transmembrane</keyword>
<evidence type="ECO:0000313" key="10">
    <source>
        <dbReference type="EMBL" id="OGY34369.1"/>
    </source>
</evidence>
<keyword evidence="3 6" id="KW-0645">Protease</keyword>
<dbReference type="AlphaFoldDB" id="A0A1G1X2X3"/>
<evidence type="ECO:0000313" key="11">
    <source>
        <dbReference type="Proteomes" id="UP000177528"/>
    </source>
</evidence>
<evidence type="ECO:0000256" key="4">
    <source>
        <dbReference type="ARBA" id="ARBA00022723"/>
    </source>
</evidence>
<comment type="catalytic activity">
    <reaction evidence="6 7">
        <text>Release of N-terminal amino acids, preferentially methionine, from peptides and arylamides.</text>
        <dbReference type="EC" id="3.4.11.18"/>
    </reaction>
</comment>
<feature type="binding site" evidence="6">
    <location>
        <position position="177"/>
    </location>
    <ligand>
        <name>substrate</name>
    </ligand>
</feature>
<dbReference type="GO" id="GO:0046872">
    <property type="term" value="F:metal ion binding"/>
    <property type="evidence" value="ECO:0007669"/>
    <property type="project" value="UniProtKB-UniRule"/>
</dbReference>
<keyword evidence="2 6" id="KW-0031">Aminopeptidase</keyword>
<evidence type="ECO:0000256" key="7">
    <source>
        <dbReference type="RuleBase" id="RU003653"/>
    </source>
</evidence>
<evidence type="ECO:0000256" key="2">
    <source>
        <dbReference type="ARBA" id="ARBA00022438"/>
    </source>
</evidence>
<comment type="cofactor">
    <cofactor evidence="6">
        <name>Co(2+)</name>
        <dbReference type="ChEBI" id="CHEBI:48828"/>
    </cofactor>
    <cofactor evidence="6">
        <name>Zn(2+)</name>
        <dbReference type="ChEBI" id="CHEBI:29105"/>
    </cofactor>
    <cofactor evidence="6">
        <name>Mn(2+)</name>
        <dbReference type="ChEBI" id="CHEBI:29035"/>
    </cofactor>
    <cofactor evidence="6">
        <name>Fe(2+)</name>
        <dbReference type="ChEBI" id="CHEBI:29033"/>
    </cofactor>
    <text evidence="6">Binds 2 divalent metal cations per subunit. Has a high-affinity and a low affinity metal-binding site. The true nature of the physiological cofactor is under debate. The enzyme is active with cobalt, zinc, manganese or divalent iron ions. Most likely, methionine aminopeptidases function as mononuclear Fe(2+)-metalloproteases under physiological conditions, and the catalytically relevant metal-binding site has been assigned to the histidine-containing high-affinity site.</text>
</comment>